<dbReference type="AlphaFoldDB" id="A0A6S6PCM1"/>
<evidence type="ECO:0000313" key="3">
    <source>
        <dbReference type="Proteomes" id="UP000515734"/>
    </source>
</evidence>
<gene>
    <name evidence="2" type="ORF">NIIDNTM18_46550</name>
</gene>
<feature type="compositionally biased region" description="Low complexity" evidence="1">
    <location>
        <begin position="1"/>
        <end position="15"/>
    </location>
</feature>
<evidence type="ECO:0000313" key="2">
    <source>
        <dbReference type="EMBL" id="BCI55377.1"/>
    </source>
</evidence>
<name>A0A6S6PCM1_9MYCO</name>
<sequence length="177" mass="18248">MSTAPPLTAAPTTSRTESESAESDEVDYSHLLLTASDISDNEDVFAVRSTTRDPGGLPGASALFVNADDTRAVSDTIAIYPDAATATSTLRRALSEVGKVVVGGAPRRAPVGTDGTIVVGTSADGTKAATLLLFTEGPALARLQFESAPGDVPTEEYVIAVGKMQQIALRTGLRSPE</sequence>
<proteinExistence type="predicted"/>
<dbReference type="Proteomes" id="UP000515734">
    <property type="component" value="Chromosome"/>
</dbReference>
<accession>A0A6S6PCM1</accession>
<organism evidence="2 3">
    <name type="scientific">Mycolicibacterium litorale</name>
    <dbReference type="NCBI Taxonomy" id="758802"/>
    <lineage>
        <taxon>Bacteria</taxon>
        <taxon>Bacillati</taxon>
        <taxon>Actinomycetota</taxon>
        <taxon>Actinomycetes</taxon>
        <taxon>Mycobacteriales</taxon>
        <taxon>Mycobacteriaceae</taxon>
        <taxon>Mycolicibacterium</taxon>
    </lineage>
</organism>
<dbReference type="EMBL" id="AP023287">
    <property type="protein sequence ID" value="BCI55377.1"/>
    <property type="molecule type" value="Genomic_DNA"/>
</dbReference>
<feature type="region of interest" description="Disordered" evidence="1">
    <location>
        <begin position="1"/>
        <end position="26"/>
    </location>
</feature>
<evidence type="ECO:0000256" key="1">
    <source>
        <dbReference type="SAM" id="MobiDB-lite"/>
    </source>
</evidence>
<protein>
    <submittedName>
        <fullName evidence="2">Uncharacterized protein</fullName>
    </submittedName>
</protein>
<reference evidence="2 3" key="1">
    <citation type="submission" date="2020-07" db="EMBL/GenBank/DDBJ databases">
        <title>Complete genome sequence of Mycolicibacterium litorale like strain isolated from cardiac implantable electronic device infection.</title>
        <authorList>
            <person name="Fukano H."/>
            <person name="Miyama H."/>
            <person name="Hoshino Y."/>
        </authorList>
    </citation>
    <scope>NUCLEOTIDE SEQUENCE [LARGE SCALE GENOMIC DNA]</scope>
    <source>
        <strain evidence="2 3">NIIDNTM18</strain>
    </source>
</reference>